<name>A0A423PZP4_9GAMM</name>
<organism evidence="2 3">
    <name type="scientific">Salinisphaera japonica YTM-1</name>
    <dbReference type="NCBI Taxonomy" id="1209778"/>
    <lineage>
        <taxon>Bacteria</taxon>
        <taxon>Pseudomonadati</taxon>
        <taxon>Pseudomonadota</taxon>
        <taxon>Gammaproteobacteria</taxon>
        <taxon>Salinisphaerales</taxon>
        <taxon>Salinisphaeraceae</taxon>
        <taxon>Salinisphaera</taxon>
    </lineage>
</organism>
<comment type="caution">
    <text evidence="2">The sequence shown here is derived from an EMBL/GenBank/DDBJ whole genome shotgun (WGS) entry which is preliminary data.</text>
</comment>
<dbReference type="AlphaFoldDB" id="A0A423PZP4"/>
<protein>
    <submittedName>
        <fullName evidence="2">Uncharacterized protein</fullName>
    </submittedName>
</protein>
<dbReference type="Proteomes" id="UP000285310">
    <property type="component" value="Unassembled WGS sequence"/>
</dbReference>
<reference evidence="2 3" key="1">
    <citation type="submission" date="2013-10" db="EMBL/GenBank/DDBJ databases">
        <title>Salinisphaera japonica YTM-1 Genome Sequencing.</title>
        <authorList>
            <person name="Lai Q."/>
            <person name="Li C."/>
            <person name="Shao Z."/>
        </authorList>
    </citation>
    <scope>NUCLEOTIDE SEQUENCE [LARGE SCALE GENOMIC DNA]</scope>
    <source>
        <strain evidence="2 3">YTM-1</strain>
    </source>
</reference>
<dbReference type="InParanoid" id="A0A423PZP4"/>
<feature type="signal peptide" evidence="1">
    <location>
        <begin position="1"/>
        <end position="22"/>
    </location>
</feature>
<evidence type="ECO:0000256" key="1">
    <source>
        <dbReference type="SAM" id="SignalP"/>
    </source>
</evidence>
<evidence type="ECO:0000313" key="3">
    <source>
        <dbReference type="Proteomes" id="UP000285310"/>
    </source>
</evidence>
<keyword evidence="3" id="KW-1185">Reference proteome</keyword>
<dbReference type="RefSeq" id="WP_123657225.1">
    <property type="nucleotide sequence ID" value="NZ_AYKG01000007.1"/>
</dbReference>
<dbReference type="EMBL" id="AYKG01000007">
    <property type="protein sequence ID" value="ROO31180.1"/>
    <property type="molecule type" value="Genomic_DNA"/>
</dbReference>
<evidence type="ECO:0000313" key="2">
    <source>
        <dbReference type="EMBL" id="ROO31180.1"/>
    </source>
</evidence>
<proteinExistence type="predicted"/>
<sequence length="148" mass="15411">MAFKTYALLTTTLLLTSVTAFAQQETLEAMQTKTTAPASPSVAAASQSASTARLANAIDAYNTRPNTGAVAPSAIDATAVTNTPVTPAARRLAFDIRAYNGELRPVSDTTNYSNGPNRQALALGREITRFNQTGGSLDGIGQSSAMIQ</sequence>
<keyword evidence="1" id="KW-0732">Signal</keyword>
<gene>
    <name evidence="2" type="ORF">SAJA_03350</name>
</gene>
<accession>A0A423PZP4</accession>
<feature type="chain" id="PRO_5019473599" evidence="1">
    <location>
        <begin position="23"/>
        <end position="148"/>
    </location>
</feature>